<dbReference type="Pfam" id="PF16577">
    <property type="entry name" value="UBA_5"/>
    <property type="match status" value="1"/>
</dbReference>
<dbReference type="PANTHER" id="PTHR15090:SF0">
    <property type="entry name" value="SEQUESTOSOME-1"/>
    <property type="match status" value="1"/>
</dbReference>
<dbReference type="GO" id="GO:0016235">
    <property type="term" value="C:aggresome"/>
    <property type="evidence" value="ECO:0007669"/>
    <property type="project" value="TreeGrafter"/>
</dbReference>
<dbReference type="CDD" id="cd05992">
    <property type="entry name" value="PB1"/>
    <property type="match status" value="1"/>
</dbReference>
<evidence type="ECO:0000256" key="9">
    <source>
        <dbReference type="SAM" id="MobiDB-lite"/>
    </source>
</evidence>
<reference evidence="12" key="1">
    <citation type="submission" date="2009-03" db="EMBL/GenBank/DDBJ databases">
        <title>Caligus clemensi ESTs and full-length cDNAs.</title>
        <authorList>
            <person name="Yasuike M."/>
            <person name="von Schalburg K."/>
            <person name="Cooper G."/>
            <person name="Leong J."/>
            <person name="Jones S.R.M."/>
            <person name="Koop B.F."/>
        </authorList>
    </citation>
    <scope>NUCLEOTIDE SEQUENCE</scope>
    <source>
        <tissue evidence="12">Whole</tissue>
    </source>
</reference>
<sequence>MERQFKIVSHFKGDVPEIRRFILSDPLSLSSFRSEVSKLFLEPLYQLQWKDEDGDVVTIKTEVEFQLALASMNKETPKFIISPDKNKLGGSDIVHCGVICDACNVEIRGFRYKCLSCNDYDLCSKCEAQGKHDEHRFIRIPRPEDKPHNNCFRRFKKMTDRHEKKNDPHHQQQSHLFHHNLGHFLKQYDVVMNDAFLGAMGNPFTCSFPQGQPESTSKTENTTTSATTQESATQAKDGSSTTSTTVTHGPYTTSETKVTRHEEKKEVVKEIPIEQKEQSAKELPLSTKESSEGDSDDQEWTKIEDDDDLSSTISVPINVESKCSSSIYPDMSKSNSSLDKGMEIPIEMTNKPFQGGEHSDPRVEVARQAMMNMGFTDDGGWLTKLLEAKNGDIGQTLDVIQRRKE</sequence>
<gene>
    <name evidence="12" type="primary">SQSTM</name>
</gene>
<feature type="region of interest" description="Disordered" evidence="9">
    <location>
        <begin position="208"/>
        <end position="314"/>
    </location>
</feature>
<organism evidence="12">
    <name type="scientific">Caligus clemensi</name>
    <name type="common">Sea louse</name>
    <dbReference type="NCBI Taxonomy" id="344056"/>
    <lineage>
        <taxon>Eukaryota</taxon>
        <taxon>Metazoa</taxon>
        <taxon>Ecdysozoa</taxon>
        <taxon>Arthropoda</taxon>
        <taxon>Crustacea</taxon>
        <taxon>Multicrustacea</taxon>
        <taxon>Hexanauplia</taxon>
        <taxon>Copepoda</taxon>
        <taxon>Siphonostomatoida</taxon>
        <taxon>Caligidae</taxon>
        <taxon>Caligus</taxon>
    </lineage>
</organism>
<dbReference type="PROSITE" id="PS50135">
    <property type="entry name" value="ZF_ZZ_2"/>
    <property type="match status" value="1"/>
</dbReference>
<evidence type="ECO:0000256" key="1">
    <source>
        <dbReference type="ARBA" id="ARBA00004123"/>
    </source>
</evidence>
<dbReference type="GO" id="GO:0005634">
    <property type="term" value="C:nucleus"/>
    <property type="evidence" value="ECO:0007669"/>
    <property type="project" value="UniProtKB-SubCell"/>
</dbReference>
<evidence type="ECO:0000256" key="4">
    <source>
        <dbReference type="ARBA" id="ARBA00022723"/>
    </source>
</evidence>
<feature type="domain" description="PB1" evidence="11">
    <location>
        <begin position="4"/>
        <end position="86"/>
    </location>
</feature>
<dbReference type="GO" id="GO:0000423">
    <property type="term" value="P:mitophagy"/>
    <property type="evidence" value="ECO:0007669"/>
    <property type="project" value="TreeGrafter"/>
</dbReference>
<dbReference type="FunFam" id="1.10.8.10:FF:000034">
    <property type="entry name" value="Sequestosome 1"/>
    <property type="match status" value="1"/>
</dbReference>
<name>C1C322_CALCM</name>
<dbReference type="SUPFAM" id="SSF54277">
    <property type="entry name" value="CAD &amp; PB1 domains"/>
    <property type="match status" value="1"/>
</dbReference>
<dbReference type="InterPro" id="IPR053793">
    <property type="entry name" value="PB1-like"/>
</dbReference>
<dbReference type="GO" id="GO:0044753">
    <property type="term" value="C:amphisome"/>
    <property type="evidence" value="ECO:0007669"/>
    <property type="project" value="TreeGrafter"/>
</dbReference>
<dbReference type="PROSITE" id="PS51745">
    <property type="entry name" value="PB1"/>
    <property type="match status" value="1"/>
</dbReference>
<dbReference type="EMBL" id="BT081251">
    <property type="protein sequence ID" value="ACO15675.1"/>
    <property type="molecule type" value="mRNA"/>
</dbReference>
<dbReference type="GO" id="GO:0007032">
    <property type="term" value="P:endosome organization"/>
    <property type="evidence" value="ECO:0007669"/>
    <property type="project" value="TreeGrafter"/>
</dbReference>
<dbReference type="GO" id="GO:0008270">
    <property type="term" value="F:zinc ion binding"/>
    <property type="evidence" value="ECO:0007669"/>
    <property type="project" value="UniProtKB-KW"/>
</dbReference>
<dbReference type="Pfam" id="PF00564">
    <property type="entry name" value="PB1"/>
    <property type="match status" value="1"/>
</dbReference>
<feature type="compositionally biased region" description="Acidic residues" evidence="9">
    <location>
        <begin position="292"/>
        <end position="309"/>
    </location>
</feature>
<evidence type="ECO:0000256" key="8">
    <source>
        <dbReference type="PROSITE-ProRule" id="PRU00228"/>
    </source>
</evidence>
<dbReference type="CDD" id="cd02340">
    <property type="entry name" value="ZZ_NBR1_like"/>
    <property type="match status" value="1"/>
</dbReference>
<dbReference type="Gene3D" id="1.10.8.10">
    <property type="entry name" value="DNA helicase RuvA subunit, C-terminal domain"/>
    <property type="match status" value="1"/>
</dbReference>
<dbReference type="Gene3D" id="3.10.20.90">
    <property type="entry name" value="Phosphatidylinositol 3-kinase Catalytic Subunit, Chain A, domain 1"/>
    <property type="match status" value="1"/>
</dbReference>
<dbReference type="InterPro" id="IPR043145">
    <property type="entry name" value="Znf_ZZ_sf"/>
</dbReference>
<keyword evidence="4" id="KW-0479">Metal-binding</keyword>
<dbReference type="InterPro" id="IPR000433">
    <property type="entry name" value="Znf_ZZ"/>
</dbReference>
<proteinExistence type="evidence at transcript level"/>
<dbReference type="AlphaFoldDB" id="C1C322"/>
<protein>
    <submittedName>
        <fullName evidence="12">Sequestosome-1</fullName>
    </submittedName>
</protein>
<dbReference type="CDD" id="cd14320">
    <property type="entry name" value="UBA_SQSTM"/>
    <property type="match status" value="1"/>
</dbReference>
<evidence type="ECO:0000259" key="11">
    <source>
        <dbReference type="PROSITE" id="PS51745"/>
    </source>
</evidence>
<keyword evidence="5 8" id="KW-0863">Zinc-finger</keyword>
<dbReference type="GO" id="GO:0005080">
    <property type="term" value="F:protein kinase C binding"/>
    <property type="evidence" value="ECO:0007669"/>
    <property type="project" value="TreeGrafter"/>
</dbReference>
<feature type="compositionally biased region" description="Basic and acidic residues" evidence="9">
    <location>
        <begin position="257"/>
        <end position="280"/>
    </location>
</feature>
<evidence type="ECO:0000256" key="5">
    <source>
        <dbReference type="ARBA" id="ARBA00022771"/>
    </source>
</evidence>
<dbReference type="SMART" id="SM00291">
    <property type="entry name" value="ZnF_ZZ"/>
    <property type="match status" value="1"/>
</dbReference>
<keyword evidence="3" id="KW-0963">Cytoplasm</keyword>
<dbReference type="Gene3D" id="3.30.60.90">
    <property type="match status" value="1"/>
</dbReference>
<dbReference type="SMART" id="SM00666">
    <property type="entry name" value="PB1"/>
    <property type="match status" value="1"/>
</dbReference>
<evidence type="ECO:0000256" key="3">
    <source>
        <dbReference type="ARBA" id="ARBA00022490"/>
    </source>
</evidence>
<dbReference type="GO" id="GO:0070530">
    <property type="term" value="F:K63-linked polyubiquitin modification-dependent protein binding"/>
    <property type="evidence" value="ECO:0007669"/>
    <property type="project" value="TreeGrafter"/>
</dbReference>
<dbReference type="GO" id="GO:0035973">
    <property type="term" value="P:aggrephagy"/>
    <property type="evidence" value="ECO:0007669"/>
    <property type="project" value="TreeGrafter"/>
</dbReference>
<dbReference type="SUPFAM" id="SSF46934">
    <property type="entry name" value="UBA-like"/>
    <property type="match status" value="1"/>
</dbReference>
<evidence type="ECO:0000256" key="2">
    <source>
        <dbReference type="ARBA" id="ARBA00004496"/>
    </source>
</evidence>
<feature type="compositionally biased region" description="Low complexity" evidence="9">
    <location>
        <begin position="214"/>
        <end position="256"/>
    </location>
</feature>
<keyword evidence="6" id="KW-0862">Zinc</keyword>
<feature type="domain" description="ZZ-type" evidence="10">
    <location>
        <begin position="95"/>
        <end position="145"/>
    </location>
</feature>
<evidence type="ECO:0000256" key="7">
    <source>
        <dbReference type="ARBA" id="ARBA00023242"/>
    </source>
</evidence>
<dbReference type="InterPro" id="IPR033741">
    <property type="entry name" value="SQSTM_UBA"/>
</dbReference>
<comment type="subcellular location">
    <subcellularLocation>
        <location evidence="2">Cytoplasm</location>
    </subcellularLocation>
    <subcellularLocation>
        <location evidence="1">Nucleus</location>
    </subcellularLocation>
</comment>
<dbReference type="PANTHER" id="PTHR15090">
    <property type="entry name" value="SEQUESTOSOME 1-RELATED"/>
    <property type="match status" value="1"/>
</dbReference>
<dbReference type="Pfam" id="PF00569">
    <property type="entry name" value="ZZ"/>
    <property type="match status" value="1"/>
</dbReference>
<dbReference type="InterPro" id="IPR009060">
    <property type="entry name" value="UBA-like_sf"/>
</dbReference>
<evidence type="ECO:0000259" key="10">
    <source>
        <dbReference type="PROSITE" id="PS50135"/>
    </source>
</evidence>
<evidence type="ECO:0000256" key="6">
    <source>
        <dbReference type="ARBA" id="ARBA00022833"/>
    </source>
</evidence>
<keyword evidence="7" id="KW-0539">Nucleus</keyword>
<accession>C1C322</accession>
<dbReference type="InterPro" id="IPR052260">
    <property type="entry name" value="Autophagy_Rcpt_SigReg"/>
</dbReference>
<dbReference type="InterPro" id="IPR000270">
    <property type="entry name" value="PB1_dom"/>
</dbReference>
<dbReference type="PROSITE" id="PS01357">
    <property type="entry name" value="ZF_ZZ_1"/>
    <property type="match status" value="1"/>
</dbReference>
<dbReference type="SUPFAM" id="SSF57850">
    <property type="entry name" value="RING/U-box"/>
    <property type="match status" value="1"/>
</dbReference>
<evidence type="ECO:0000313" key="12">
    <source>
        <dbReference type="EMBL" id="ACO15675.1"/>
    </source>
</evidence>